<feature type="transmembrane region" description="Helical" evidence="1">
    <location>
        <begin position="146"/>
        <end position="165"/>
    </location>
</feature>
<feature type="transmembrane region" description="Helical" evidence="1">
    <location>
        <begin position="51"/>
        <end position="73"/>
    </location>
</feature>
<evidence type="ECO:0000256" key="1">
    <source>
        <dbReference type="SAM" id="Phobius"/>
    </source>
</evidence>
<keyword evidence="1" id="KW-0812">Transmembrane</keyword>
<dbReference type="Pfam" id="PF11086">
    <property type="entry name" value="DUF2878"/>
    <property type="match status" value="1"/>
</dbReference>
<dbReference type="InterPro" id="IPR021306">
    <property type="entry name" value="DUF2878"/>
</dbReference>
<feature type="transmembrane region" description="Helical" evidence="1">
    <location>
        <begin position="113"/>
        <end position="134"/>
    </location>
</feature>
<feature type="transmembrane region" description="Helical" evidence="1">
    <location>
        <begin position="12"/>
        <end position="39"/>
    </location>
</feature>
<dbReference type="Proteomes" id="UP001596114">
    <property type="component" value="Unassembled WGS sequence"/>
</dbReference>
<comment type="caution">
    <text evidence="2">The sequence shown here is derived from an EMBL/GenBank/DDBJ whole genome shotgun (WGS) entry which is preliminary data.</text>
</comment>
<name>A0ABW0QI31_9GAMM</name>
<keyword evidence="1" id="KW-1133">Transmembrane helix</keyword>
<keyword evidence="3" id="KW-1185">Reference proteome</keyword>
<dbReference type="RefSeq" id="WP_377316452.1">
    <property type="nucleotide sequence ID" value="NZ_JBHSNF010000001.1"/>
</dbReference>
<gene>
    <name evidence="2" type="ORF">ACFPPA_01175</name>
</gene>
<reference evidence="3" key="1">
    <citation type="journal article" date="2019" name="Int. J. Syst. Evol. Microbiol.">
        <title>The Global Catalogue of Microorganisms (GCM) 10K type strain sequencing project: providing services to taxonomists for standard genome sequencing and annotation.</title>
        <authorList>
            <consortium name="The Broad Institute Genomics Platform"/>
            <consortium name="The Broad Institute Genome Sequencing Center for Infectious Disease"/>
            <person name="Wu L."/>
            <person name="Ma J."/>
        </authorList>
    </citation>
    <scope>NUCLEOTIDE SEQUENCE [LARGE SCALE GENOMIC DNA]</scope>
    <source>
        <strain evidence="3">CGMCC 1.16619</strain>
    </source>
</reference>
<organism evidence="2 3">
    <name type="scientific">Rhodanobacter ginsengisoli</name>
    <dbReference type="NCBI Taxonomy" id="418646"/>
    <lineage>
        <taxon>Bacteria</taxon>
        <taxon>Pseudomonadati</taxon>
        <taxon>Pseudomonadota</taxon>
        <taxon>Gammaproteobacteria</taxon>
        <taxon>Lysobacterales</taxon>
        <taxon>Rhodanobacteraceae</taxon>
        <taxon>Rhodanobacter</taxon>
    </lineage>
</organism>
<dbReference type="EMBL" id="JBHSNF010000001">
    <property type="protein sequence ID" value="MFC5524343.1"/>
    <property type="molecule type" value="Genomic_DNA"/>
</dbReference>
<accession>A0ABW0QI31</accession>
<keyword evidence="1" id="KW-0472">Membrane</keyword>
<sequence>MNFWISLIGYQLVWFACVIGAGHDLVWPGLLGLALYAAWQLSCSPSRVTDLKLMAAALLLGSLLDGGLIHFGVARYATAWPLASFAPVWILALWATFALTFTQSLTYLQTRPGLAALLGVIGGPLAYLGAARGWHVVSFAAPAWHALLWLAIGWGVATPLLAWLARAGSRTPTLNPLPLQERAS</sequence>
<feature type="transmembrane region" description="Helical" evidence="1">
    <location>
        <begin position="79"/>
        <end position="101"/>
    </location>
</feature>
<protein>
    <submittedName>
        <fullName evidence="2">DUF2878 domain-containing protein</fullName>
    </submittedName>
</protein>
<evidence type="ECO:0000313" key="2">
    <source>
        <dbReference type="EMBL" id="MFC5524343.1"/>
    </source>
</evidence>
<evidence type="ECO:0000313" key="3">
    <source>
        <dbReference type="Proteomes" id="UP001596114"/>
    </source>
</evidence>
<proteinExistence type="predicted"/>